<dbReference type="Pfam" id="PF17127">
    <property type="entry name" value="DUF5106"/>
    <property type="match status" value="1"/>
</dbReference>
<dbReference type="EMBL" id="LT605205">
    <property type="protein sequence ID" value="SCD21272.1"/>
    <property type="molecule type" value="Genomic_DNA"/>
</dbReference>
<reference evidence="3 4" key="1">
    <citation type="submission" date="2016-08" db="EMBL/GenBank/DDBJ databases">
        <authorList>
            <person name="Seilhamer J.J."/>
        </authorList>
    </citation>
    <scope>NUCLEOTIDE SEQUENCE [LARGE SCALE GENOMIC DNA]</scope>
    <source>
        <strain evidence="3">M3/6</strain>
    </source>
</reference>
<feature type="transmembrane region" description="Helical" evidence="1">
    <location>
        <begin position="5"/>
        <end position="22"/>
    </location>
</feature>
<protein>
    <submittedName>
        <fullName evidence="3">Thioredoxin-like</fullName>
    </submittedName>
</protein>
<evidence type="ECO:0000313" key="3">
    <source>
        <dbReference type="EMBL" id="SCD21272.1"/>
    </source>
</evidence>
<dbReference type="RefSeq" id="WP_083711039.1">
    <property type="nucleotide sequence ID" value="NZ_LT605205.1"/>
</dbReference>
<keyword evidence="1" id="KW-1133">Transmembrane helix</keyword>
<sequence length="314" mass="36561">MVKRLKIVIATGIVVCTSLWIIKHSDIILFTGTEVKGSTNYARDRDQEILLNNVGMKKNNINSFWNSFDFSNNNYLNNLALLKQPTLTFLQLLEQFPEESEVALGLLMDKVLEADSIIIQYMVDELFEKYLYRPDSPIRNDGNYLSILEQLIKSRRISDLNKTRFIYQQQLIRQNQVGSIANNFDFNTIDNQRGELMNINAEYLILFFNNPECSSCKDITSILNGSNLINEAIDTEKLKILSIYPENNKDLWKKTVYPYKWLNGIDLSQIIYKENLYDLRAIPSLYLLNVEKRVLIKDGTVEEVLHYLQNSIKY</sequence>
<name>A0A1R3T504_9BACT</name>
<dbReference type="KEGG" id="psac:PSM36_2469"/>
<keyword evidence="1" id="KW-0812">Transmembrane</keyword>
<dbReference type="STRING" id="1642647.PSM36_2469"/>
<keyword evidence="1" id="KW-0472">Membrane</keyword>
<dbReference type="InterPro" id="IPR033395">
    <property type="entry name" value="DUF5106"/>
</dbReference>
<proteinExistence type="predicted"/>
<accession>A0A1R3T504</accession>
<dbReference type="Proteomes" id="UP000187464">
    <property type="component" value="Chromosome I"/>
</dbReference>
<evidence type="ECO:0000313" key="4">
    <source>
        <dbReference type="Proteomes" id="UP000187464"/>
    </source>
</evidence>
<dbReference type="InterPro" id="IPR036249">
    <property type="entry name" value="Thioredoxin-like_sf"/>
</dbReference>
<dbReference type="AlphaFoldDB" id="A0A1R3T504"/>
<evidence type="ECO:0000256" key="1">
    <source>
        <dbReference type="SAM" id="Phobius"/>
    </source>
</evidence>
<feature type="domain" description="DUF5106" evidence="2">
    <location>
        <begin position="64"/>
        <end position="175"/>
    </location>
</feature>
<dbReference type="SUPFAM" id="SSF52833">
    <property type="entry name" value="Thioredoxin-like"/>
    <property type="match status" value="1"/>
</dbReference>
<keyword evidence="4" id="KW-1185">Reference proteome</keyword>
<gene>
    <name evidence="3" type="ORF">PSM36_2469</name>
</gene>
<organism evidence="3 4">
    <name type="scientific">Proteiniphilum saccharofermentans</name>
    <dbReference type="NCBI Taxonomy" id="1642647"/>
    <lineage>
        <taxon>Bacteria</taxon>
        <taxon>Pseudomonadati</taxon>
        <taxon>Bacteroidota</taxon>
        <taxon>Bacteroidia</taxon>
        <taxon>Bacteroidales</taxon>
        <taxon>Dysgonomonadaceae</taxon>
        <taxon>Proteiniphilum</taxon>
    </lineage>
</organism>
<dbReference type="Gene3D" id="3.40.30.10">
    <property type="entry name" value="Glutaredoxin"/>
    <property type="match status" value="1"/>
</dbReference>
<evidence type="ECO:0000259" key="2">
    <source>
        <dbReference type="Pfam" id="PF17127"/>
    </source>
</evidence>